<sequence length="482" mass="52921">MVSDLNQPNNGVVSPLEGRPGILMVGLLSVDVAGDLDSLTENFCYGYAVFTLWDLGWTIDTKYYSADLSIWMAHLGDELSAGLLPNYNQLTALVMVFDMSELSSFVAIKEWVSSIDIQNFEILLCVGNKVDLLPGHFAHTEYRRRLQKRGESTSDPHPEFLDYGIYESEGTSLLGDEEDVSWEIRKSCVEWCSQHNIEYVEACASNSVFDKCLSVDGDSQGVDRIYGALSAYMWPGMILKSGDMLVQSSTVDKEAPETSDDEADYEIEYEILSGGSDEPIDDMGNVSSSWDDLRWVSGTEEISADKNLSSGNQDTKEMGSAVNSQPSSSKGAPDASTYFEQKCANGDVASTSETNSADPQHSPNDHSEAVIIDIIKETPINGSDVLTENQLSNQENAEADIVQTSTSEVVVAVESKSLGEAASESGEDAHMGYEDLERLMSEISNMRSNMRLMPDSQRREMAAKLAMKMANMFADSSDEEFD</sequence>
<evidence type="ECO:0000313" key="2">
    <source>
        <dbReference type="EMBL" id="KAK1262495.1"/>
    </source>
</evidence>
<dbReference type="Pfam" id="PF10199">
    <property type="entry name" value="Adaptin_binding"/>
    <property type="match status" value="1"/>
</dbReference>
<dbReference type="PANTHER" id="PTHR14659:SF1">
    <property type="entry name" value="ALPHA- AND GAMMA-ADAPTIN-BINDING PROTEIN P34"/>
    <property type="match status" value="1"/>
</dbReference>
<dbReference type="SUPFAM" id="SSF52540">
    <property type="entry name" value="P-loop containing nucleoside triphosphate hydrolases"/>
    <property type="match status" value="1"/>
</dbReference>
<dbReference type="EMBL" id="JAUJYN010000010">
    <property type="protein sequence ID" value="KAK1262495.1"/>
    <property type="molecule type" value="Genomic_DNA"/>
</dbReference>
<keyword evidence="3" id="KW-1185">Reference proteome</keyword>
<dbReference type="InterPro" id="IPR027417">
    <property type="entry name" value="P-loop_NTPase"/>
</dbReference>
<gene>
    <name evidence="2" type="ORF">QJS04_geneDACA018957</name>
</gene>
<evidence type="ECO:0000256" key="1">
    <source>
        <dbReference type="SAM" id="MobiDB-lite"/>
    </source>
</evidence>
<feature type="compositionally biased region" description="Polar residues" evidence="1">
    <location>
        <begin position="321"/>
        <end position="330"/>
    </location>
</feature>
<reference evidence="2" key="2">
    <citation type="submission" date="2023-06" db="EMBL/GenBank/DDBJ databases">
        <authorList>
            <person name="Ma L."/>
            <person name="Liu K.-W."/>
            <person name="Li Z."/>
            <person name="Hsiao Y.-Y."/>
            <person name="Qi Y."/>
            <person name="Fu T."/>
            <person name="Tang G."/>
            <person name="Zhang D."/>
            <person name="Sun W.-H."/>
            <person name="Liu D.-K."/>
            <person name="Li Y."/>
            <person name="Chen G.-Z."/>
            <person name="Liu X.-D."/>
            <person name="Liao X.-Y."/>
            <person name="Jiang Y.-T."/>
            <person name="Yu X."/>
            <person name="Hao Y."/>
            <person name="Huang J."/>
            <person name="Zhao X.-W."/>
            <person name="Ke S."/>
            <person name="Chen Y.-Y."/>
            <person name="Wu W.-L."/>
            <person name="Hsu J.-L."/>
            <person name="Lin Y.-F."/>
            <person name="Huang M.-D."/>
            <person name="Li C.-Y."/>
            <person name="Huang L."/>
            <person name="Wang Z.-W."/>
            <person name="Zhao X."/>
            <person name="Zhong W.-Y."/>
            <person name="Peng D.-H."/>
            <person name="Ahmad S."/>
            <person name="Lan S."/>
            <person name="Zhang J.-S."/>
            <person name="Tsai W.-C."/>
            <person name="Van De Peer Y."/>
            <person name="Liu Z.-J."/>
        </authorList>
    </citation>
    <scope>NUCLEOTIDE SEQUENCE</scope>
    <source>
        <strain evidence="2">SCP</strain>
        <tissue evidence="2">Leaves</tissue>
    </source>
</reference>
<protein>
    <submittedName>
        <fullName evidence="2">Uncharacterized protein</fullName>
    </submittedName>
</protein>
<dbReference type="AlphaFoldDB" id="A0AAV9AEN7"/>
<name>A0AAV9AEN7_ACOGR</name>
<proteinExistence type="predicted"/>
<dbReference type="Proteomes" id="UP001179952">
    <property type="component" value="Unassembled WGS sequence"/>
</dbReference>
<feature type="region of interest" description="Disordered" evidence="1">
    <location>
        <begin position="301"/>
        <end position="335"/>
    </location>
</feature>
<reference evidence="2" key="1">
    <citation type="journal article" date="2023" name="Nat. Commun.">
        <title>Diploid and tetraploid genomes of Acorus and the evolution of monocots.</title>
        <authorList>
            <person name="Ma L."/>
            <person name="Liu K.W."/>
            <person name="Li Z."/>
            <person name="Hsiao Y.Y."/>
            <person name="Qi Y."/>
            <person name="Fu T."/>
            <person name="Tang G.D."/>
            <person name="Zhang D."/>
            <person name="Sun W.H."/>
            <person name="Liu D.K."/>
            <person name="Li Y."/>
            <person name="Chen G.Z."/>
            <person name="Liu X.D."/>
            <person name="Liao X.Y."/>
            <person name="Jiang Y.T."/>
            <person name="Yu X."/>
            <person name="Hao Y."/>
            <person name="Huang J."/>
            <person name="Zhao X.W."/>
            <person name="Ke S."/>
            <person name="Chen Y.Y."/>
            <person name="Wu W.L."/>
            <person name="Hsu J.L."/>
            <person name="Lin Y.F."/>
            <person name="Huang M.D."/>
            <person name="Li C.Y."/>
            <person name="Huang L."/>
            <person name="Wang Z.W."/>
            <person name="Zhao X."/>
            <person name="Zhong W.Y."/>
            <person name="Peng D.H."/>
            <person name="Ahmad S."/>
            <person name="Lan S."/>
            <person name="Zhang J.S."/>
            <person name="Tsai W.C."/>
            <person name="Van de Peer Y."/>
            <person name="Liu Z.J."/>
        </authorList>
    </citation>
    <scope>NUCLEOTIDE SEQUENCE</scope>
    <source>
        <strain evidence="2">SCP</strain>
    </source>
</reference>
<evidence type="ECO:0000313" key="3">
    <source>
        <dbReference type="Proteomes" id="UP001179952"/>
    </source>
</evidence>
<accession>A0AAV9AEN7</accession>
<dbReference type="Gene3D" id="3.40.50.11960">
    <property type="match status" value="1"/>
</dbReference>
<dbReference type="InterPro" id="IPR019341">
    <property type="entry name" value="Alpha/Gamma-adaptin-bd_p34"/>
</dbReference>
<dbReference type="PANTHER" id="PTHR14659">
    <property type="entry name" value="ALPHA- AND GAMMA-ADAPTIN-BINDING PROTEIN P34"/>
    <property type="match status" value="1"/>
</dbReference>
<comment type="caution">
    <text evidence="2">The sequence shown here is derived from an EMBL/GenBank/DDBJ whole genome shotgun (WGS) entry which is preliminary data.</text>
</comment>
<organism evidence="2 3">
    <name type="scientific">Acorus gramineus</name>
    <name type="common">Dwarf sweet flag</name>
    <dbReference type="NCBI Taxonomy" id="55184"/>
    <lineage>
        <taxon>Eukaryota</taxon>
        <taxon>Viridiplantae</taxon>
        <taxon>Streptophyta</taxon>
        <taxon>Embryophyta</taxon>
        <taxon>Tracheophyta</taxon>
        <taxon>Spermatophyta</taxon>
        <taxon>Magnoliopsida</taxon>
        <taxon>Liliopsida</taxon>
        <taxon>Acoraceae</taxon>
        <taxon>Acorus</taxon>
    </lineage>
</organism>